<dbReference type="AlphaFoldDB" id="A0A9J6ZQF6"/>
<accession>A0A9J6ZQF6</accession>
<reference evidence="1" key="2">
    <citation type="submission" date="2022-06" db="EMBL/GenBank/DDBJ databases">
        <title>Xiashengella guii gen. nov. sp. nov., a bacterium isolated form anaerobic digestion tank.</title>
        <authorList>
            <person name="Huang H."/>
        </authorList>
    </citation>
    <scope>NUCLEOTIDE SEQUENCE</scope>
    <source>
        <strain evidence="1">Ai-910</strain>
    </source>
</reference>
<sequence>MSRYLFISLLLFSCSGLWSQEITKNFLRGTISRPQGISVGVNLAGPINKIIDGDRTGFSLISRFNLTDIILFKAEAGYENVSFEKDSYHYNSNGSFIKLGLERDILPKKEEGSRDNILVGLHYGFALQEQGSDYFLIENGYWNDYSGRIGSNTLKSHWLELSVGPRAEVFKNFYMNWNLHLRLSIADSNTSLLEPYIVPGFGAGDKNFVLGFSYTIEYLIPWKK</sequence>
<keyword evidence="2" id="KW-1185">Reference proteome</keyword>
<dbReference type="RefSeq" id="WP_250723844.1">
    <property type="nucleotide sequence ID" value="NZ_CP098400.1"/>
</dbReference>
<dbReference type="EMBL" id="CP098400">
    <property type="protein sequence ID" value="URW79750.1"/>
    <property type="molecule type" value="Genomic_DNA"/>
</dbReference>
<evidence type="ECO:0000313" key="1">
    <source>
        <dbReference type="EMBL" id="URW79750.1"/>
    </source>
</evidence>
<organism evidence="1 2">
    <name type="scientific">Xiashengella succiniciproducens</name>
    <dbReference type="NCBI Taxonomy" id="2949635"/>
    <lineage>
        <taxon>Bacteria</taxon>
        <taxon>Pseudomonadati</taxon>
        <taxon>Bacteroidota</taxon>
        <taxon>Bacteroidia</taxon>
        <taxon>Marinilabiliales</taxon>
        <taxon>Marinilabiliaceae</taxon>
        <taxon>Xiashengella</taxon>
    </lineage>
</organism>
<proteinExistence type="predicted"/>
<protein>
    <submittedName>
        <fullName evidence="1">DUF6048 family protein</fullName>
    </submittedName>
</protein>
<gene>
    <name evidence="1" type="ORF">M9189_00060</name>
</gene>
<dbReference type="KEGG" id="alkq:M9189_00060"/>
<evidence type="ECO:0000313" key="2">
    <source>
        <dbReference type="Proteomes" id="UP001056426"/>
    </source>
</evidence>
<dbReference type="Proteomes" id="UP001056426">
    <property type="component" value="Chromosome"/>
</dbReference>
<dbReference type="Pfam" id="PF19515">
    <property type="entry name" value="DUF6048"/>
    <property type="match status" value="1"/>
</dbReference>
<name>A0A9J6ZQF6_9BACT</name>
<dbReference type="InterPro" id="IPR046111">
    <property type="entry name" value="DUF6048"/>
</dbReference>
<reference evidence="1" key="1">
    <citation type="submission" date="2022-05" db="EMBL/GenBank/DDBJ databases">
        <authorList>
            <person name="Sun X."/>
        </authorList>
    </citation>
    <scope>NUCLEOTIDE SEQUENCE</scope>
    <source>
        <strain evidence="1">Ai-910</strain>
    </source>
</reference>